<feature type="compositionally biased region" description="Low complexity" evidence="6">
    <location>
        <begin position="107"/>
        <end position="119"/>
    </location>
</feature>
<name>A0A978VJE2_ZIZJJ</name>
<sequence length="479" mass="53354">MENLQRGKANSLLCLKPLKPNKDTFSRIRLISMAAMKLLLSEARRHYLFRPHSNFHISPFLGFHRSLCSSSESDPTESPRRPAIQTVSYAPKPKDESSPDQDPPQPSSTTQTQSQQQQPPRRPPRDSLSQPRDETRPVWTREDIRYVKDAPTISPVSYPTRVAPLPEDMVSAEGAGSDSKQSKELEKETKRIDAESQLRRKVFRVVEEDRVAAPFPMLIKVEKKERKPILDLTEAIRQVKASAKCNFDETVEAHAKLGIDAKRAGRGVRGNMTLPHGSGKVVRVAFFAEGAHADEARAAGADIVGGVELVEEIASSNKINVDKCFATNEMILRMGKISRILRERGLWPDRKLGTVTNDVSEALKKVSQGHIEFKMDRTSIVHVGLGKVSYNEDNLRENVGAFINALLLAKPAGLKKGYDEKKYLSTAQELKKIAFLIKSSKYAGYITSFHICSTMGPGLPVSVQSLSKAADHYNKVYLK</sequence>
<dbReference type="SUPFAM" id="SSF56808">
    <property type="entry name" value="Ribosomal protein L1"/>
    <property type="match status" value="1"/>
</dbReference>
<dbReference type="GO" id="GO:1990904">
    <property type="term" value="C:ribonucleoprotein complex"/>
    <property type="evidence" value="ECO:0007669"/>
    <property type="project" value="UniProtKB-KW"/>
</dbReference>
<evidence type="ECO:0000256" key="1">
    <source>
        <dbReference type="ARBA" id="ARBA00010531"/>
    </source>
</evidence>
<protein>
    <recommendedName>
        <fullName evidence="5">CL1</fullName>
    </recommendedName>
</protein>
<dbReference type="Proteomes" id="UP000813462">
    <property type="component" value="Unassembled WGS sequence"/>
</dbReference>
<comment type="function">
    <text evidence="4">This protein binds directly to 23S ribosomal RNA.</text>
</comment>
<feature type="region of interest" description="Disordered" evidence="6">
    <location>
        <begin position="68"/>
        <end position="143"/>
    </location>
</feature>
<dbReference type="PANTHER" id="PTHR36427:SF4">
    <property type="entry name" value="RIBOSOMAL PROTEIN L1P_L10E FAMILY"/>
    <property type="match status" value="1"/>
</dbReference>
<organism evidence="7 8">
    <name type="scientific">Ziziphus jujuba var. spinosa</name>
    <dbReference type="NCBI Taxonomy" id="714518"/>
    <lineage>
        <taxon>Eukaryota</taxon>
        <taxon>Viridiplantae</taxon>
        <taxon>Streptophyta</taxon>
        <taxon>Embryophyta</taxon>
        <taxon>Tracheophyta</taxon>
        <taxon>Spermatophyta</taxon>
        <taxon>Magnoliopsida</taxon>
        <taxon>eudicotyledons</taxon>
        <taxon>Gunneridae</taxon>
        <taxon>Pentapetalae</taxon>
        <taxon>rosids</taxon>
        <taxon>fabids</taxon>
        <taxon>Rosales</taxon>
        <taxon>Rhamnaceae</taxon>
        <taxon>Paliureae</taxon>
        <taxon>Ziziphus</taxon>
    </lineage>
</organism>
<evidence type="ECO:0000256" key="3">
    <source>
        <dbReference type="ARBA" id="ARBA00023274"/>
    </source>
</evidence>
<evidence type="ECO:0000256" key="2">
    <source>
        <dbReference type="ARBA" id="ARBA00022980"/>
    </source>
</evidence>
<dbReference type="Gene3D" id="3.30.190.20">
    <property type="match status" value="1"/>
</dbReference>
<dbReference type="GO" id="GO:0005840">
    <property type="term" value="C:ribosome"/>
    <property type="evidence" value="ECO:0007669"/>
    <property type="project" value="UniProtKB-KW"/>
</dbReference>
<evidence type="ECO:0000256" key="5">
    <source>
        <dbReference type="ARBA" id="ARBA00082680"/>
    </source>
</evidence>
<evidence type="ECO:0000256" key="4">
    <source>
        <dbReference type="ARBA" id="ARBA00057875"/>
    </source>
</evidence>
<dbReference type="CDD" id="cd00403">
    <property type="entry name" value="Ribosomal_L1"/>
    <property type="match status" value="1"/>
</dbReference>
<evidence type="ECO:0000256" key="6">
    <source>
        <dbReference type="SAM" id="MobiDB-lite"/>
    </source>
</evidence>
<dbReference type="InterPro" id="IPR023674">
    <property type="entry name" value="Ribosomal_uL1-like"/>
</dbReference>
<comment type="caution">
    <text evidence="7">The sequence shown here is derived from an EMBL/GenBank/DDBJ whole genome shotgun (WGS) entry which is preliminary data.</text>
</comment>
<feature type="compositionally biased region" description="Basic and acidic residues" evidence="6">
    <location>
        <begin position="131"/>
        <end position="143"/>
    </location>
</feature>
<evidence type="ECO:0000313" key="8">
    <source>
        <dbReference type="Proteomes" id="UP000813462"/>
    </source>
</evidence>
<dbReference type="AlphaFoldDB" id="A0A978VJE2"/>
<dbReference type="PANTHER" id="PTHR36427">
    <property type="entry name" value="54S RIBOSOMAL PROTEIN L1, MITOCHONDRIAL"/>
    <property type="match status" value="1"/>
</dbReference>
<dbReference type="InterPro" id="IPR028364">
    <property type="entry name" value="Ribosomal_uL1/biogenesis"/>
</dbReference>
<comment type="similarity">
    <text evidence="1">Belongs to the universal ribosomal protein uL1 family.</text>
</comment>
<dbReference type="Gene3D" id="3.40.50.790">
    <property type="match status" value="1"/>
</dbReference>
<feature type="compositionally biased region" description="Basic and acidic residues" evidence="6">
    <location>
        <begin position="180"/>
        <end position="191"/>
    </location>
</feature>
<reference evidence="7" key="1">
    <citation type="journal article" date="2021" name="Front. Plant Sci.">
        <title>Chromosome-Scale Genome Assembly for Chinese Sour Jujube and Insights Into Its Genome Evolution and Domestication Signature.</title>
        <authorList>
            <person name="Shen L.-Y."/>
            <person name="Luo H."/>
            <person name="Wang X.-L."/>
            <person name="Wang X.-M."/>
            <person name="Qiu X.-J."/>
            <person name="Liu H."/>
            <person name="Zhou S.-S."/>
            <person name="Jia K.-H."/>
            <person name="Nie S."/>
            <person name="Bao Y.-T."/>
            <person name="Zhang R.-G."/>
            <person name="Yun Q.-Z."/>
            <person name="Chai Y.-H."/>
            <person name="Lu J.-Y."/>
            <person name="Li Y."/>
            <person name="Zhao S.-W."/>
            <person name="Mao J.-F."/>
            <person name="Jia S.-G."/>
            <person name="Mao Y.-M."/>
        </authorList>
    </citation>
    <scope>NUCLEOTIDE SEQUENCE</scope>
    <source>
        <strain evidence="7">AT0</strain>
        <tissue evidence="7">Leaf</tissue>
    </source>
</reference>
<dbReference type="FunFam" id="3.40.50.790:FF:000001">
    <property type="entry name" value="50S ribosomal protein L1"/>
    <property type="match status" value="1"/>
</dbReference>
<feature type="region of interest" description="Disordered" evidence="6">
    <location>
        <begin position="157"/>
        <end position="191"/>
    </location>
</feature>
<dbReference type="EMBL" id="JAEACU010000004">
    <property type="protein sequence ID" value="KAH7533211.1"/>
    <property type="molecule type" value="Genomic_DNA"/>
</dbReference>
<keyword evidence="2" id="KW-0689">Ribosomal protein</keyword>
<dbReference type="InterPro" id="IPR016095">
    <property type="entry name" value="Ribosomal_uL1_3-a/b-sand"/>
</dbReference>
<dbReference type="Pfam" id="PF00687">
    <property type="entry name" value="Ribosomal_L1"/>
    <property type="match status" value="1"/>
</dbReference>
<proteinExistence type="inferred from homology"/>
<keyword evidence="3" id="KW-0687">Ribonucleoprotein</keyword>
<evidence type="ECO:0000313" key="7">
    <source>
        <dbReference type="EMBL" id="KAH7533211.1"/>
    </source>
</evidence>
<accession>A0A978VJE2</accession>
<gene>
    <name evidence="7" type="ORF">FEM48_Zijuj04G0106000</name>
</gene>